<dbReference type="EMBL" id="FNBP01000003">
    <property type="protein sequence ID" value="SDF77832.1"/>
    <property type="molecule type" value="Genomic_DNA"/>
</dbReference>
<protein>
    <submittedName>
        <fullName evidence="1">Uncharacterized protein</fullName>
    </submittedName>
</protein>
<accession>A0A1G7NUY5</accession>
<name>A0A1G7NUY5_9RHOB</name>
<sequence length="258" mass="29545">MKLIQFSQPPLFKFCPPEYDITTGCNTLRVGTLWGFRSEENDHLRDEGEGTFEYRIAFPKPTHVSRDWISEFEVEDSGKAHIEHLSFNNGSVSTTGITLSGSSHNCWIFCVSTSGNAAGNISTTHENKWKIPAEKVQEFGSLLASLLWESITFDDLPKSLVDRHSIQQISSGLGLEAVFRNVDYVDREILINSENDFPIERIRELKRSIPFIKPKKFCSEQEFRFAFFLTFKQQRISVSSPAKILNLRQIDQFVVRTE</sequence>
<dbReference type="RefSeq" id="WP_139186615.1">
    <property type="nucleotide sequence ID" value="NZ_FNBP01000003.1"/>
</dbReference>
<dbReference type="AlphaFoldDB" id="A0A1G7NUY5"/>
<organism evidence="1 2">
    <name type="scientific">Sulfitobacter delicatus</name>
    <dbReference type="NCBI Taxonomy" id="218672"/>
    <lineage>
        <taxon>Bacteria</taxon>
        <taxon>Pseudomonadati</taxon>
        <taxon>Pseudomonadota</taxon>
        <taxon>Alphaproteobacteria</taxon>
        <taxon>Rhodobacterales</taxon>
        <taxon>Roseobacteraceae</taxon>
        <taxon>Sulfitobacter</taxon>
    </lineage>
</organism>
<evidence type="ECO:0000313" key="2">
    <source>
        <dbReference type="Proteomes" id="UP000199399"/>
    </source>
</evidence>
<gene>
    <name evidence="1" type="ORF">SAMN04489759_103134</name>
</gene>
<keyword evidence="2" id="KW-1185">Reference proteome</keyword>
<reference evidence="2" key="1">
    <citation type="submission" date="2016-10" db="EMBL/GenBank/DDBJ databases">
        <authorList>
            <person name="Varghese N."/>
            <person name="Submissions S."/>
        </authorList>
    </citation>
    <scope>NUCLEOTIDE SEQUENCE [LARGE SCALE GENOMIC DNA]</scope>
    <source>
        <strain evidence="2">DSM 16477</strain>
    </source>
</reference>
<dbReference type="Proteomes" id="UP000199399">
    <property type="component" value="Unassembled WGS sequence"/>
</dbReference>
<evidence type="ECO:0000313" key="1">
    <source>
        <dbReference type="EMBL" id="SDF77832.1"/>
    </source>
</evidence>
<proteinExistence type="predicted"/>